<organism evidence="16 17">
    <name type="scientific">Sphaerobolus stellatus (strain SS14)</name>
    <dbReference type="NCBI Taxonomy" id="990650"/>
    <lineage>
        <taxon>Eukaryota</taxon>
        <taxon>Fungi</taxon>
        <taxon>Dikarya</taxon>
        <taxon>Basidiomycota</taxon>
        <taxon>Agaricomycotina</taxon>
        <taxon>Agaricomycetes</taxon>
        <taxon>Phallomycetidae</taxon>
        <taxon>Geastrales</taxon>
        <taxon>Sphaerobolaceae</taxon>
        <taxon>Sphaerobolus</taxon>
    </lineage>
</organism>
<dbReference type="GO" id="GO:0016035">
    <property type="term" value="C:zeta DNA polymerase complex"/>
    <property type="evidence" value="ECO:0007669"/>
    <property type="project" value="InterPro"/>
</dbReference>
<dbReference type="GO" id="GO:0042276">
    <property type="term" value="P:error-prone translesion synthesis"/>
    <property type="evidence" value="ECO:0007669"/>
    <property type="project" value="TreeGrafter"/>
</dbReference>
<sequence length="232" mass="26003">MIGYNYCYSTCLGRVQDFKGKNKLGVTFLDNPSGVLSALKDHLIISPNGMVFVKPEVRRGLLGRMLAELLDTRVMVKQAMKTARGDKALSRVLDARQLGLKYIANTTYGYTSASFSGRMPAVEIADAIVQTGRETLEKAIEVIESNKKWGARVVYGDTDSLFIYLQGRTKDQAFITGNEMADTITEMNPAPIKLKFEKNPRSQRRQRILSGILEANTRWHRFCTGFYICKGS</sequence>
<keyword evidence="7" id="KW-0479">Metal-binding</keyword>
<dbReference type="GO" id="GO:0000166">
    <property type="term" value="F:nucleotide binding"/>
    <property type="evidence" value="ECO:0007669"/>
    <property type="project" value="InterPro"/>
</dbReference>
<dbReference type="Proteomes" id="UP000054279">
    <property type="component" value="Unassembled WGS sequence"/>
</dbReference>
<evidence type="ECO:0000256" key="13">
    <source>
        <dbReference type="ARBA" id="ARBA00023204"/>
    </source>
</evidence>
<evidence type="ECO:0000256" key="5">
    <source>
        <dbReference type="ARBA" id="ARBA00022679"/>
    </source>
</evidence>
<keyword evidence="6" id="KW-0548">Nucleotidyltransferase</keyword>
<comment type="cofactor">
    <cofactor evidence="1">
        <name>[4Fe-4S] cluster</name>
        <dbReference type="ChEBI" id="CHEBI:49883"/>
    </cofactor>
</comment>
<evidence type="ECO:0000256" key="2">
    <source>
        <dbReference type="ARBA" id="ARBA00005755"/>
    </source>
</evidence>
<keyword evidence="17" id="KW-1185">Reference proteome</keyword>
<dbReference type="SUPFAM" id="SSF56672">
    <property type="entry name" value="DNA/RNA polymerases"/>
    <property type="match status" value="1"/>
</dbReference>
<evidence type="ECO:0000256" key="9">
    <source>
        <dbReference type="ARBA" id="ARBA00022833"/>
    </source>
</evidence>
<dbReference type="InterPro" id="IPR017964">
    <property type="entry name" value="DNA-dir_DNA_pol_B_CS"/>
</dbReference>
<evidence type="ECO:0000313" key="16">
    <source>
        <dbReference type="EMBL" id="KIJ27194.1"/>
    </source>
</evidence>
<dbReference type="PANTHER" id="PTHR45812">
    <property type="entry name" value="DNA POLYMERASE ZETA CATALYTIC SUBUNIT"/>
    <property type="match status" value="1"/>
</dbReference>
<evidence type="ECO:0000256" key="10">
    <source>
        <dbReference type="ARBA" id="ARBA00022932"/>
    </source>
</evidence>
<dbReference type="GO" id="GO:0003677">
    <property type="term" value="F:DNA binding"/>
    <property type="evidence" value="ECO:0007669"/>
    <property type="project" value="InterPro"/>
</dbReference>
<comment type="similarity">
    <text evidence="2">Belongs to the DNA polymerase type-B family.</text>
</comment>
<evidence type="ECO:0000256" key="14">
    <source>
        <dbReference type="ARBA" id="ARBA00049244"/>
    </source>
</evidence>
<dbReference type="Gene3D" id="1.10.287.690">
    <property type="entry name" value="Helix hairpin bin"/>
    <property type="match status" value="1"/>
</dbReference>
<dbReference type="GO" id="GO:0051536">
    <property type="term" value="F:iron-sulfur cluster binding"/>
    <property type="evidence" value="ECO:0007669"/>
    <property type="project" value="UniProtKB-KW"/>
</dbReference>
<dbReference type="AlphaFoldDB" id="A0A0C9TZE7"/>
<evidence type="ECO:0000256" key="4">
    <source>
        <dbReference type="ARBA" id="ARBA00021589"/>
    </source>
</evidence>
<dbReference type="InterPro" id="IPR030559">
    <property type="entry name" value="PolZ_Rev3"/>
</dbReference>
<evidence type="ECO:0000259" key="15">
    <source>
        <dbReference type="Pfam" id="PF00136"/>
    </source>
</evidence>
<dbReference type="HOGENOM" id="CLU_1195533_0_0_1"/>
<evidence type="ECO:0000256" key="3">
    <source>
        <dbReference type="ARBA" id="ARBA00012417"/>
    </source>
</evidence>
<dbReference type="InterPro" id="IPR023211">
    <property type="entry name" value="DNA_pol_palm_dom_sf"/>
</dbReference>
<accession>A0A0C9TZE7</accession>
<dbReference type="OrthoDB" id="2414538at2759"/>
<feature type="domain" description="DNA-directed DNA polymerase family B multifunctional" evidence="15">
    <location>
        <begin position="1"/>
        <end position="198"/>
    </location>
</feature>
<dbReference type="GO" id="GO:0046872">
    <property type="term" value="F:metal ion binding"/>
    <property type="evidence" value="ECO:0007669"/>
    <property type="project" value="UniProtKB-KW"/>
</dbReference>
<dbReference type="GO" id="GO:0005634">
    <property type="term" value="C:nucleus"/>
    <property type="evidence" value="ECO:0007669"/>
    <property type="project" value="TreeGrafter"/>
</dbReference>
<evidence type="ECO:0000256" key="7">
    <source>
        <dbReference type="ARBA" id="ARBA00022723"/>
    </source>
</evidence>
<dbReference type="Gene3D" id="3.90.1600.10">
    <property type="entry name" value="Palm domain of DNA polymerase"/>
    <property type="match status" value="1"/>
</dbReference>
<evidence type="ECO:0000256" key="12">
    <source>
        <dbReference type="ARBA" id="ARBA00023014"/>
    </source>
</evidence>
<gene>
    <name evidence="16" type="ORF">M422DRAFT_62059</name>
</gene>
<dbReference type="PROSITE" id="PS00116">
    <property type="entry name" value="DNA_POLYMERASE_B"/>
    <property type="match status" value="1"/>
</dbReference>
<reference evidence="16 17" key="1">
    <citation type="submission" date="2014-06" db="EMBL/GenBank/DDBJ databases">
        <title>Evolutionary Origins and Diversification of the Mycorrhizal Mutualists.</title>
        <authorList>
            <consortium name="DOE Joint Genome Institute"/>
            <consortium name="Mycorrhizal Genomics Consortium"/>
            <person name="Kohler A."/>
            <person name="Kuo A."/>
            <person name="Nagy L.G."/>
            <person name="Floudas D."/>
            <person name="Copeland A."/>
            <person name="Barry K.W."/>
            <person name="Cichocki N."/>
            <person name="Veneault-Fourrey C."/>
            <person name="LaButti K."/>
            <person name="Lindquist E.A."/>
            <person name="Lipzen A."/>
            <person name="Lundell T."/>
            <person name="Morin E."/>
            <person name="Murat C."/>
            <person name="Riley R."/>
            <person name="Ohm R."/>
            <person name="Sun H."/>
            <person name="Tunlid A."/>
            <person name="Henrissat B."/>
            <person name="Grigoriev I.V."/>
            <person name="Hibbett D.S."/>
            <person name="Martin F."/>
        </authorList>
    </citation>
    <scope>NUCLEOTIDE SEQUENCE [LARGE SCALE GENOMIC DNA]</scope>
    <source>
        <strain evidence="16 17">SS14</strain>
    </source>
</reference>
<dbReference type="FunFam" id="1.10.287.690:FF:000002">
    <property type="entry name" value="DNA polymerase zeta"/>
    <property type="match status" value="1"/>
</dbReference>
<keyword evidence="5" id="KW-0808">Transferase</keyword>
<keyword evidence="13" id="KW-0234">DNA repair</keyword>
<keyword evidence="11" id="KW-0408">Iron</keyword>
<evidence type="ECO:0000256" key="8">
    <source>
        <dbReference type="ARBA" id="ARBA00022763"/>
    </source>
</evidence>
<proteinExistence type="inferred from homology"/>
<evidence type="ECO:0000313" key="17">
    <source>
        <dbReference type="Proteomes" id="UP000054279"/>
    </source>
</evidence>
<keyword evidence="12" id="KW-0411">Iron-sulfur</keyword>
<dbReference type="EC" id="2.7.7.7" evidence="3"/>
<dbReference type="EMBL" id="KN837344">
    <property type="protein sequence ID" value="KIJ27194.1"/>
    <property type="molecule type" value="Genomic_DNA"/>
</dbReference>
<evidence type="ECO:0000256" key="11">
    <source>
        <dbReference type="ARBA" id="ARBA00023004"/>
    </source>
</evidence>
<keyword evidence="9" id="KW-0862">Zinc</keyword>
<name>A0A0C9TZE7_SPHS4</name>
<comment type="catalytic activity">
    <reaction evidence="14">
        <text>DNA(n) + a 2'-deoxyribonucleoside 5'-triphosphate = DNA(n+1) + diphosphate</text>
        <dbReference type="Rhea" id="RHEA:22508"/>
        <dbReference type="Rhea" id="RHEA-COMP:17339"/>
        <dbReference type="Rhea" id="RHEA-COMP:17340"/>
        <dbReference type="ChEBI" id="CHEBI:33019"/>
        <dbReference type="ChEBI" id="CHEBI:61560"/>
        <dbReference type="ChEBI" id="CHEBI:173112"/>
        <dbReference type="EC" id="2.7.7.7"/>
    </reaction>
</comment>
<dbReference type="GO" id="GO:0000724">
    <property type="term" value="P:double-strand break repair via homologous recombination"/>
    <property type="evidence" value="ECO:0007669"/>
    <property type="project" value="TreeGrafter"/>
</dbReference>
<dbReference type="PANTHER" id="PTHR45812:SF1">
    <property type="entry name" value="DNA POLYMERASE ZETA CATALYTIC SUBUNIT"/>
    <property type="match status" value="1"/>
</dbReference>
<protein>
    <recommendedName>
        <fullName evidence="4">DNA polymerase zeta catalytic subunit</fullName>
        <ecNumber evidence="3">2.7.7.7</ecNumber>
    </recommendedName>
</protein>
<evidence type="ECO:0000256" key="1">
    <source>
        <dbReference type="ARBA" id="ARBA00001966"/>
    </source>
</evidence>
<dbReference type="Pfam" id="PF00136">
    <property type="entry name" value="DNA_pol_B"/>
    <property type="match status" value="1"/>
</dbReference>
<keyword evidence="8" id="KW-0227">DNA damage</keyword>
<dbReference type="InterPro" id="IPR006134">
    <property type="entry name" value="DNA-dir_DNA_pol_B_multi_dom"/>
</dbReference>
<dbReference type="GO" id="GO:0003887">
    <property type="term" value="F:DNA-directed DNA polymerase activity"/>
    <property type="evidence" value="ECO:0007669"/>
    <property type="project" value="UniProtKB-KW"/>
</dbReference>
<keyword evidence="10" id="KW-0239">DNA-directed DNA polymerase</keyword>
<dbReference type="InterPro" id="IPR043502">
    <property type="entry name" value="DNA/RNA_pol_sf"/>
</dbReference>
<evidence type="ECO:0000256" key="6">
    <source>
        <dbReference type="ARBA" id="ARBA00022695"/>
    </source>
</evidence>